<organism evidence="1 2">
    <name type="scientific">Aspergillus oryzae</name>
    <name type="common">Yellow koji mold</name>
    <dbReference type="NCBI Taxonomy" id="5062"/>
    <lineage>
        <taxon>Eukaryota</taxon>
        <taxon>Fungi</taxon>
        <taxon>Dikarya</taxon>
        <taxon>Ascomycota</taxon>
        <taxon>Pezizomycotina</taxon>
        <taxon>Eurotiomycetes</taxon>
        <taxon>Eurotiomycetidae</taxon>
        <taxon>Eurotiales</taxon>
        <taxon>Aspergillaceae</taxon>
        <taxon>Aspergillus</taxon>
        <taxon>Aspergillus subgen. Circumdati</taxon>
    </lineage>
</organism>
<dbReference type="AlphaFoldDB" id="A0AAN4YXN7"/>
<evidence type="ECO:0000313" key="1">
    <source>
        <dbReference type="EMBL" id="GMG36395.1"/>
    </source>
</evidence>
<name>A0AAN4YXN7_ASPOZ</name>
<dbReference type="EMBL" id="BSYA01000198">
    <property type="protein sequence ID" value="GMG36395.1"/>
    <property type="molecule type" value="Genomic_DNA"/>
</dbReference>
<gene>
    <name evidence="1" type="ORF">Aory04_001143600</name>
</gene>
<accession>A0AAN4YXN7</accession>
<evidence type="ECO:0000313" key="2">
    <source>
        <dbReference type="Proteomes" id="UP001165205"/>
    </source>
</evidence>
<proteinExistence type="predicted"/>
<reference evidence="1" key="1">
    <citation type="submission" date="2023-04" db="EMBL/GenBank/DDBJ databases">
        <title>Aspergillus oryzae NBRC 4228.</title>
        <authorList>
            <person name="Ichikawa N."/>
            <person name="Sato H."/>
            <person name="Tonouchi N."/>
        </authorList>
    </citation>
    <scope>NUCLEOTIDE SEQUENCE</scope>
    <source>
        <strain evidence="1">NBRC 4228</strain>
    </source>
</reference>
<protein>
    <submittedName>
        <fullName evidence="1">Unnamed protein product</fullName>
    </submittedName>
</protein>
<comment type="caution">
    <text evidence="1">The sequence shown here is derived from an EMBL/GenBank/DDBJ whole genome shotgun (WGS) entry which is preliminary data.</text>
</comment>
<sequence>MTNTEEVKRLDTYSINILLEPNSANIPFLSPRHILKVSLATLTVVQCGYANPYPGVLPEDGVAVVEDIPENQASIPYMGEEQVLSPYDPSDDLALDTSADSNHTLQYGECYKVQADGNWLGSDSNPWNYYLFGGYSNSRTFQVCRLMSSCQRQNTQDQEVRHRGHLYLWDFRGNHYSRNGEFVANNNRGYFYPAGLSARNYAYFEAHMEDCDDITHSKDTCYINLVLVGQASNNNGIEIRSNNYLANAYNGKSVTVQFRRVKCLLD</sequence>
<dbReference type="Proteomes" id="UP001165205">
    <property type="component" value="Unassembled WGS sequence"/>
</dbReference>